<keyword evidence="2" id="KW-1185">Reference proteome</keyword>
<sequence length="234" mass="26941">MAVSAGFYKKIEQWVLNPQLDEISFQPFQTNGNPYRSNVFLIGETPEPYLQIDADDLDLYAQSLVDREVFQELFYEELKSASREYRGCIHFMDWMKENYNEVVVFSYLNCLHVEDPNYYKELKMRQDPLYAKGMEILPELLDEFAPKMVIVQGAANWKQFIERFEEQLIDVTDIKQSVQQLESKGVLAKLPLTSGESVSVLACRSMGNFGKTGSTFGELKQIINQLLNNGSNSE</sequence>
<gene>
    <name evidence="1" type="ORF">CD29_06115</name>
</gene>
<dbReference type="eggNOG" id="ENOG5032RH2">
    <property type="taxonomic scope" value="Bacteria"/>
</dbReference>
<comment type="caution">
    <text evidence="1">The sequence shown here is derived from an EMBL/GenBank/DDBJ whole genome shotgun (WGS) entry which is preliminary data.</text>
</comment>
<organism evidence="1 2">
    <name type="scientific">Ureibacillus manganicus DSM 26584</name>
    <dbReference type="NCBI Taxonomy" id="1384049"/>
    <lineage>
        <taxon>Bacteria</taxon>
        <taxon>Bacillati</taxon>
        <taxon>Bacillota</taxon>
        <taxon>Bacilli</taxon>
        <taxon>Bacillales</taxon>
        <taxon>Caryophanaceae</taxon>
        <taxon>Ureibacillus</taxon>
    </lineage>
</organism>
<protein>
    <recommendedName>
        <fullName evidence="3">Uracil-DNA glycosylase-like domain-containing protein</fullName>
    </recommendedName>
</protein>
<dbReference type="EMBL" id="JPVN01000006">
    <property type="protein sequence ID" value="KGR79270.1"/>
    <property type="molecule type" value="Genomic_DNA"/>
</dbReference>
<accession>A0A0A3I707</accession>
<evidence type="ECO:0000313" key="1">
    <source>
        <dbReference type="EMBL" id="KGR79270.1"/>
    </source>
</evidence>
<dbReference type="RefSeq" id="WP_036184135.1">
    <property type="nucleotide sequence ID" value="NZ_AVDA01000006.1"/>
</dbReference>
<dbReference type="AlphaFoldDB" id="A0A0A3I707"/>
<dbReference type="Proteomes" id="UP000030416">
    <property type="component" value="Unassembled WGS sequence"/>
</dbReference>
<reference evidence="1 2" key="1">
    <citation type="submission" date="2014-02" db="EMBL/GenBank/DDBJ databases">
        <title>Draft genome sequence of Lysinibacillus manganicus DSM 26584T.</title>
        <authorList>
            <person name="Zhang F."/>
            <person name="Wang G."/>
            <person name="Zhang L."/>
        </authorList>
    </citation>
    <scope>NUCLEOTIDE SEQUENCE [LARGE SCALE GENOMIC DNA]</scope>
    <source>
        <strain evidence="1 2">DSM 26584</strain>
    </source>
</reference>
<dbReference type="OrthoDB" id="2733915at2"/>
<name>A0A0A3I707_9BACL</name>
<evidence type="ECO:0008006" key="3">
    <source>
        <dbReference type="Google" id="ProtNLM"/>
    </source>
</evidence>
<proteinExistence type="predicted"/>
<evidence type="ECO:0000313" key="2">
    <source>
        <dbReference type="Proteomes" id="UP000030416"/>
    </source>
</evidence>